<dbReference type="InterPro" id="IPR013320">
    <property type="entry name" value="ConA-like_dom_sf"/>
</dbReference>
<feature type="domain" description="RING-type" evidence="7">
    <location>
        <begin position="43"/>
        <end position="84"/>
    </location>
</feature>
<dbReference type="InterPro" id="IPR000315">
    <property type="entry name" value="Znf_B-box"/>
</dbReference>
<evidence type="ECO:0000256" key="6">
    <source>
        <dbReference type="SAM" id="MobiDB-lite"/>
    </source>
</evidence>
<dbReference type="SUPFAM" id="SSF57850">
    <property type="entry name" value="RING/U-box"/>
    <property type="match status" value="1"/>
</dbReference>
<organism evidence="10 11">
    <name type="scientific">Dromaius novaehollandiae</name>
    <name type="common">Emu</name>
    <dbReference type="NCBI Taxonomy" id="8790"/>
    <lineage>
        <taxon>Eukaryota</taxon>
        <taxon>Metazoa</taxon>
        <taxon>Chordata</taxon>
        <taxon>Craniata</taxon>
        <taxon>Vertebrata</taxon>
        <taxon>Euteleostomi</taxon>
        <taxon>Archelosauria</taxon>
        <taxon>Archosauria</taxon>
        <taxon>Dinosauria</taxon>
        <taxon>Saurischia</taxon>
        <taxon>Theropoda</taxon>
        <taxon>Coelurosauria</taxon>
        <taxon>Aves</taxon>
        <taxon>Palaeognathae</taxon>
        <taxon>Casuariiformes</taxon>
        <taxon>Dromaiidae</taxon>
        <taxon>Dromaius</taxon>
    </lineage>
</organism>
<dbReference type="Pfam" id="PF00622">
    <property type="entry name" value="SPRY"/>
    <property type="match status" value="1"/>
</dbReference>
<dbReference type="PROSITE" id="PS50188">
    <property type="entry name" value="B302_SPRY"/>
    <property type="match status" value="1"/>
</dbReference>
<dbReference type="PROSITE" id="PS50089">
    <property type="entry name" value="ZF_RING_2"/>
    <property type="match status" value="1"/>
</dbReference>
<sequence>MRSPLPSPPQPSSTRASPATLPGPAGAMAAGGPVESFHDEASCSICLGFFQDPVSIHCGHNFCRACITRCWEEAEGAFPCPQCKETAPQRNLRPNRELAKIIEIAKRLSLQAAKGGAGGERLCEKHQEALKLFCEEDRTPICLVCRESQAHRAHAVVPIEEAAEEYKEKFQAHVQILKDRREKLLGLKTAEEGKSLDFLERVETERQKVMSEIEELHQFVEGQERLLLGRLAELDQEIVKRQEENITRLSEEIASISEDIRELEDKCQQPACEFLQDSRNIMSRLEKEDVQKSEKVSPELGEKPTGCPQKNIALKEMLMKFQVSLTLDPETAHPRLVLSEDRKSVRWEDTRQPVPDNPKRFDASRCVLGCEGFGAGRHYWEVEVGDGEAWAVGVAKESVRRKGRISVNPEVGIWAMGQCGSQYQALTSPTIPISLLAAPKVIGIYLDYEAGRVAFFDSNNEAPIFTYPPASFAGERILPLLCLGRGCQFTLSP</sequence>
<evidence type="ECO:0000256" key="4">
    <source>
        <dbReference type="PROSITE-ProRule" id="PRU00024"/>
    </source>
</evidence>
<dbReference type="SUPFAM" id="SSF49899">
    <property type="entry name" value="Concanavalin A-like lectins/glucanases"/>
    <property type="match status" value="1"/>
</dbReference>
<dbReference type="Gene3D" id="2.60.120.920">
    <property type="match status" value="1"/>
</dbReference>
<feature type="region of interest" description="Disordered" evidence="6">
    <location>
        <begin position="288"/>
        <end position="308"/>
    </location>
</feature>
<evidence type="ECO:0000256" key="5">
    <source>
        <dbReference type="SAM" id="Coils"/>
    </source>
</evidence>
<dbReference type="InterPro" id="IPR003877">
    <property type="entry name" value="SPRY_dom"/>
</dbReference>
<dbReference type="SUPFAM" id="SSF57845">
    <property type="entry name" value="B-box zinc-binding domain"/>
    <property type="match status" value="1"/>
</dbReference>
<dbReference type="Pfam" id="PF00643">
    <property type="entry name" value="zf-B_box"/>
    <property type="match status" value="1"/>
</dbReference>
<dbReference type="SMART" id="SM00449">
    <property type="entry name" value="SPRY"/>
    <property type="match status" value="1"/>
</dbReference>
<feature type="domain" description="B30.2/SPRY" evidence="9">
    <location>
        <begin position="305"/>
        <end position="493"/>
    </location>
</feature>
<reference evidence="10" key="2">
    <citation type="submission" date="2025-09" db="UniProtKB">
        <authorList>
            <consortium name="Ensembl"/>
        </authorList>
    </citation>
    <scope>IDENTIFICATION</scope>
</reference>
<dbReference type="AlphaFoldDB" id="A0A8C4K263"/>
<dbReference type="CDD" id="cd12888">
    <property type="entry name" value="SPRY_PRY_TRIM7_like"/>
    <property type="match status" value="1"/>
</dbReference>
<dbReference type="Gene3D" id="3.30.160.60">
    <property type="entry name" value="Classic Zinc Finger"/>
    <property type="match status" value="1"/>
</dbReference>
<dbReference type="PRINTS" id="PR01407">
    <property type="entry name" value="BUTYPHLNCDUF"/>
</dbReference>
<dbReference type="InterPro" id="IPR013083">
    <property type="entry name" value="Znf_RING/FYVE/PHD"/>
</dbReference>
<dbReference type="PROSITE" id="PS00518">
    <property type="entry name" value="ZF_RING_1"/>
    <property type="match status" value="1"/>
</dbReference>
<evidence type="ECO:0000256" key="3">
    <source>
        <dbReference type="ARBA" id="ARBA00022833"/>
    </source>
</evidence>
<dbReference type="Ensembl" id="ENSDNVT00000019424.1">
    <property type="protein sequence ID" value="ENSDNVP00000016161.1"/>
    <property type="gene ID" value="ENSDNVG00000011352.1"/>
</dbReference>
<feature type="domain" description="B box-type" evidence="8">
    <location>
        <begin position="118"/>
        <end position="159"/>
    </location>
</feature>
<keyword evidence="5" id="KW-0175">Coiled coil</keyword>
<accession>A0A8C4K263</accession>
<feature type="region of interest" description="Disordered" evidence="6">
    <location>
        <begin position="1"/>
        <end position="31"/>
    </location>
</feature>
<dbReference type="InterPro" id="IPR050143">
    <property type="entry name" value="TRIM/RBCC"/>
</dbReference>
<dbReference type="InterPro" id="IPR003879">
    <property type="entry name" value="Butyrophylin_SPRY"/>
</dbReference>
<keyword evidence="11" id="KW-1185">Reference proteome</keyword>
<protein>
    <submittedName>
        <fullName evidence="10">E3 ubiquitin-protein ligase TRIM39-like</fullName>
    </submittedName>
</protein>
<dbReference type="FunFam" id="2.60.120.920:FF:000004">
    <property type="entry name" value="Butyrophilin subfamily 1 member A1"/>
    <property type="match status" value="1"/>
</dbReference>
<evidence type="ECO:0000259" key="9">
    <source>
        <dbReference type="PROSITE" id="PS50188"/>
    </source>
</evidence>
<proteinExistence type="predicted"/>
<evidence type="ECO:0000313" key="11">
    <source>
        <dbReference type="Proteomes" id="UP000694423"/>
    </source>
</evidence>
<dbReference type="InterPro" id="IPR001870">
    <property type="entry name" value="B30.2/SPRY"/>
</dbReference>
<dbReference type="SMART" id="SM00184">
    <property type="entry name" value="RING"/>
    <property type="match status" value="1"/>
</dbReference>
<dbReference type="SMART" id="SM00336">
    <property type="entry name" value="BBOX"/>
    <property type="match status" value="1"/>
</dbReference>
<dbReference type="InterPro" id="IPR043136">
    <property type="entry name" value="B30.2/SPRY_sf"/>
</dbReference>
<evidence type="ECO:0000313" key="10">
    <source>
        <dbReference type="Ensembl" id="ENSDNVP00000016161.1"/>
    </source>
</evidence>
<feature type="compositionally biased region" description="Low complexity" evidence="6">
    <location>
        <begin position="18"/>
        <end position="31"/>
    </location>
</feature>
<dbReference type="InterPro" id="IPR001841">
    <property type="entry name" value="Znf_RING"/>
</dbReference>
<dbReference type="CDD" id="cd16594">
    <property type="entry name" value="RING-HC_TRIM7-like_C-IV"/>
    <property type="match status" value="1"/>
</dbReference>
<name>A0A8C4K263_DRONO</name>
<feature type="compositionally biased region" description="Pro residues" evidence="6">
    <location>
        <begin position="1"/>
        <end position="11"/>
    </location>
</feature>
<feature type="compositionally biased region" description="Basic and acidic residues" evidence="6">
    <location>
        <begin position="288"/>
        <end position="302"/>
    </location>
</feature>
<dbReference type="GO" id="GO:0008270">
    <property type="term" value="F:zinc ion binding"/>
    <property type="evidence" value="ECO:0007669"/>
    <property type="project" value="UniProtKB-KW"/>
</dbReference>
<keyword evidence="2 4" id="KW-0863">Zinc-finger</keyword>
<evidence type="ECO:0000259" key="8">
    <source>
        <dbReference type="PROSITE" id="PS50119"/>
    </source>
</evidence>
<dbReference type="Pfam" id="PF15227">
    <property type="entry name" value="zf-C3HC4_4"/>
    <property type="match status" value="1"/>
</dbReference>
<feature type="coiled-coil region" evidence="5">
    <location>
        <begin position="199"/>
        <end position="266"/>
    </location>
</feature>
<dbReference type="CDD" id="cd19760">
    <property type="entry name" value="Bbox2_TRIM4-like"/>
    <property type="match status" value="1"/>
</dbReference>
<dbReference type="Proteomes" id="UP000694423">
    <property type="component" value="Unplaced"/>
</dbReference>
<dbReference type="InterPro" id="IPR017907">
    <property type="entry name" value="Znf_RING_CS"/>
</dbReference>
<dbReference type="Pfam" id="PF13765">
    <property type="entry name" value="PRY"/>
    <property type="match status" value="1"/>
</dbReference>
<evidence type="ECO:0000256" key="2">
    <source>
        <dbReference type="ARBA" id="ARBA00022771"/>
    </source>
</evidence>
<dbReference type="PROSITE" id="PS50119">
    <property type="entry name" value="ZF_BBOX"/>
    <property type="match status" value="1"/>
</dbReference>
<evidence type="ECO:0000256" key="1">
    <source>
        <dbReference type="ARBA" id="ARBA00022723"/>
    </source>
</evidence>
<evidence type="ECO:0000259" key="7">
    <source>
        <dbReference type="PROSITE" id="PS50089"/>
    </source>
</evidence>
<keyword evidence="1" id="KW-0479">Metal-binding</keyword>
<dbReference type="InterPro" id="IPR006574">
    <property type="entry name" value="PRY"/>
</dbReference>
<dbReference type="PANTHER" id="PTHR24103">
    <property type="entry name" value="E3 UBIQUITIN-PROTEIN LIGASE TRIM"/>
    <property type="match status" value="1"/>
</dbReference>
<keyword evidence="3" id="KW-0862">Zinc</keyword>
<dbReference type="Gene3D" id="3.30.40.10">
    <property type="entry name" value="Zinc/RING finger domain, C3HC4 (zinc finger)"/>
    <property type="match status" value="1"/>
</dbReference>
<reference evidence="10" key="1">
    <citation type="submission" date="2025-08" db="UniProtKB">
        <authorList>
            <consortium name="Ensembl"/>
        </authorList>
    </citation>
    <scope>IDENTIFICATION</scope>
</reference>
<dbReference type="SMART" id="SM00589">
    <property type="entry name" value="PRY"/>
    <property type="match status" value="1"/>
</dbReference>